<evidence type="ECO:0000256" key="3">
    <source>
        <dbReference type="ARBA" id="ARBA00023295"/>
    </source>
</evidence>
<keyword evidence="2" id="KW-0378">Hydrolase</keyword>
<dbReference type="Proteomes" id="UP000504608">
    <property type="component" value="Unplaced"/>
</dbReference>
<keyword evidence="5" id="KW-0732">Signal</keyword>
<dbReference type="AlphaFoldDB" id="A0A6J1JG58"/>
<gene>
    <name evidence="7" type="primary">LOC111485420</name>
</gene>
<evidence type="ECO:0000256" key="5">
    <source>
        <dbReference type="SAM" id="SignalP"/>
    </source>
</evidence>
<evidence type="ECO:0000256" key="2">
    <source>
        <dbReference type="ARBA" id="ARBA00022801"/>
    </source>
</evidence>
<dbReference type="PRINTS" id="PR00131">
    <property type="entry name" value="GLHYDRLASE1"/>
</dbReference>
<dbReference type="PANTHER" id="PTHR10353:SF137">
    <property type="entry name" value="MYROSINASE 3-RELATED"/>
    <property type="match status" value="1"/>
</dbReference>
<protein>
    <submittedName>
        <fullName evidence="7">Beta-glucosidase 24-like</fullName>
    </submittedName>
</protein>
<dbReference type="Pfam" id="PF00232">
    <property type="entry name" value="Glyco_hydro_1"/>
    <property type="match status" value="1"/>
</dbReference>
<organism evidence="6 7">
    <name type="scientific">Cucurbita maxima</name>
    <name type="common">Pumpkin</name>
    <name type="synonym">Winter squash</name>
    <dbReference type="NCBI Taxonomy" id="3661"/>
    <lineage>
        <taxon>Eukaryota</taxon>
        <taxon>Viridiplantae</taxon>
        <taxon>Streptophyta</taxon>
        <taxon>Embryophyta</taxon>
        <taxon>Tracheophyta</taxon>
        <taxon>Spermatophyta</taxon>
        <taxon>Magnoliopsida</taxon>
        <taxon>eudicotyledons</taxon>
        <taxon>Gunneridae</taxon>
        <taxon>Pentapetalae</taxon>
        <taxon>rosids</taxon>
        <taxon>fabids</taxon>
        <taxon>Cucurbitales</taxon>
        <taxon>Cucurbitaceae</taxon>
        <taxon>Cucurbiteae</taxon>
        <taxon>Cucurbita</taxon>
    </lineage>
</organism>
<dbReference type="PANTHER" id="PTHR10353">
    <property type="entry name" value="GLYCOSYL HYDROLASE"/>
    <property type="match status" value="1"/>
</dbReference>
<keyword evidence="3" id="KW-0326">Glycosidase</keyword>
<evidence type="ECO:0000313" key="6">
    <source>
        <dbReference type="Proteomes" id="UP000504608"/>
    </source>
</evidence>
<dbReference type="GeneID" id="111485420"/>
<dbReference type="Gene3D" id="3.20.20.80">
    <property type="entry name" value="Glycosidases"/>
    <property type="match status" value="1"/>
</dbReference>
<proteinExistence type="inferred from homology"/>
<dbReference type="OrthoDB" id="65569at2759"/>
<keyword evidence="6" id="KW-1185">Reference proteome</keyword>
<accession>A0A6J1JG58</accession>
<dbReference type="RefSeq" id="XP_022988066.1">
    <property type="nucleotide sequence ID" value="XM_023132298.1"/>
</dbReference>
<dbReference type="PROSITE" id="PS00653">
    <property type="entry name" value="GLYCOSYL_HYDROL_F1_2"/>
    <property type="match status" value="1"/>
</dbReference>
<dbReference type="InterPro" id="IPR033132">
    <property type="entry name" value="GH_1_N_CS"/>
</dbReference>
<dbReference type="FunFam" id="3.20.20.80:FF:000020">
    <property type="entry name" value="Beta-glucosidase 12"/>
    <property type="match status" value="1"/>
</dbReference>
<reference evidence="7" key="1">
    <citation type="submission" date="2025-08" db="UniProtKB">
        <authorList>
            <consortium name="RefSeq"/>
        </authorList>
    </citation>
    <scope>IDENTIFICATION</scope>
    <source>
        <tissue evidence="7">Young leaves</tissue>
    </source>
</reference>
<sequence>MATKDGYIIMFFLNLVVLLAGAQREEDLAHRISRRDFPYKYEDGVSAGGMKNWDIYNPTHPVEVQDDDSNHEIKRSDFPEGFIFGAASSAYQYEGGISTRGINNWDIYTHKYPERIVDRSNGDVAVDQIHRYKEDLSFMQETGFHAYRFSISWTRILRDGTLEGGLNKEGIEYYNNLIDDMISKGITPLVTLFHWEIPQVFVDEYGGFLSSRIVKDFTDFVDVCFREFGDRVKHWITINEPNTYTMMGYAVGQYPPGRCSEWQIHNCLGGNAATEPYIVGHNLILAHAHAVKVYRDKYQKTQKGVIGITVLADWYVPLTDTPADIEAANRAVDFFSGWFFNPVVHGNYPETMISRVKERLPQFTEEQRILIKGSYDFLGVNYYTSNYAKNDDKPAQRPSYLTDSGAISLNEPSLGPKVNASSWLAVYPRGLKDALMDIKRKYNDPVIYITENGYFDYDGPNFKELIDDKKRAEFYNEHLYYLHKAMEDGVKVKGFFAWTLLDDFEWQSGYTERFGLIYIDFLNDLKRIPKLSLKWFTNFLKI</sequence>
<evidence type="ECO:0000256" key="4">
    <source>
        <dbReference type="RuleBase" id="RU003690"/>
    </source>
</evidence>
<feature type="signal peptide" evidence="5">
    <location>
        <begin position="1"/>
        <end position="22"/>
    </location>
</feature>
<dbReference type="GO" id="GO:0005975">
    <property type="term" value="P:carbohydrate metabolic process"/>
    <property type="evidence" value="ECO:0007669"/>
    <property type="project" value="InterPro"/>
</dbReference>
<evidence type="ECO:0000313" key="7">
    <source>
        <dbReference type="RefSeq" id="XP_022988066.1"/>
    </source>
</evidence>
<comment type="similarity">
    <text evidence="1 4">Belongs to the glycosyl hydrolase 1 family.</text>
</comment>
<dbReference type="InterPro" id="IPR017853">
    <property type="entry name" value="GH"/>
</dbReference>
<dbReference type="GO" id="GO:0008422">
    <property type="term" value="F:beta-glucosidase activity"/>
    <property type="evidence" value="ECO:0007669"/>
    <property type="project" value="UniProtKB-ARBA"/>
</dbReference>
<dbReference type="KEGG" id="cmax:111485420"/>
<evidence type="ECO:0000256" key="1">
    <source>
        <dbReference type="ARBA" id="ARBA00010838"/>
    </source>
</evidence>
<feature type="chain" id="PRO_5026901796" evidence="5">
    <location>
        <begin position="23"/>
        <end position="542"/>
    </location>
</feature>
<dbReference type="SUPFAM" id="SSF51445">
    <property type="entry name" value="(Trans)glycosidases"/>
    <property type="match status" value="1"/>
</dbReference>
<name>A0A6J1JG58_CUCMA</name>
<dbReference type="InterPro" id="IPR001360">
    <property type="entry name" value="Glyco_hydro_1"/>
</dbReference>